<accession>A0A1V5ZLD0</accession>
<dbReference type="EMBL" id="MWDB01000025">
    <property type="protein sequence ID" value="OQB41050.1"/>
    <property type="molecule type" value="Genomic_DNA"/>
</dbReference>
<reference evidence="1" key="1">
    <citation type="submission" date="2017-02" db="EMBL/GenBank/DDBJ databases">
        <title>Delving into the versatile metabolic prowess of the omnipresent phylum Bacteroidetes.</title>
        <authorList>
            <person name="Nobu M.K."/>
            <person name="Mei R."/>
            <person name="Narihiro T."/>
            <person name="Kuroda K."/>
            <person name="Liu W.-T."/>
        </authorList>
    </citation>
    <scope>NUCLEOTIDE SEQUENCE</scope>
    <source>
        <strain evidence="1">ADurb.Bin160</strain>
    </source>
</reference>
<gene>
    <name evidence="1" type="ORF">BWY04_01080</name>
</gene>
<comment type="caution">
    <text evidence="1">The sequence shown here is derived from an EMBL/GenBank/DDBJ whole genome shotgun (WGS) entry which is preliminary data.</text>
</comment>
<dbReference type="Proteomes" id="UP000485621">
    <property type="component" value="Unassembled WGS sequence"/>
</dbReference>
<proteinExistence type="predicted"/>
<protein>
    <submittedName>
        <fullName evidence="1">Uncharacterized protein</fullName>
    </submittedName>
</protein>
<evidence type="ECO:0000313" key="1">
    <source>
        <dbReference type="EMBL" id="OQB41050.1"/>
    </source>
</evidence>
<organism evidence="1">
    <name type="scientific">candidate division CPR1 bacterium ADurb.Bin160</name>
    <dbReference type="NCBI Taxonomy" id="1852826"/>
    <lineage>
        <taxon>Bacteria</taxon>
        <taxon>candidate division CPR1</taxon>
    </lineage>
</organism>
<name>A0A1V5ZLD0_9BACT</name>
<sequence>MENTSDKRVINMRKVAFQLREALIASIREEHRGEEFEMLICAGAAMHILADIRRDYLSMGGKDRNSADPERDQHWRNLGQIFQYLHVDLWGREPV</sequence>
<dbReference type="AlphaFoldDB" id="A0A1V5ZLD0"/>